<dbReference type="Proteomes" id="UP000435649">
    <property type="component" value="Unassembled WGS sequence"/>
</dbReference>
<protein>
    <submittedName>
        <fullName evidence="1">Uncharacterized protein</fullName>
    </submittedName>
</protein>
<dbReference type="AlphaFoldDB" id="A0A844G4M7"/>
<keyword evidence="2" id="KW-1185">Reference proteome</keyword>
<dbReference type="EMBL" id="VUNS01000009">
    <property type="protein sequence ID" value="MST97319.1"/>
    <property type="molecule type" value="Genomic_DNA"/>
</dbReference>
<dbReference type="SUPFAM" id="SSF69304">
    <property type="entry name" value="Tricorn protease N-terminal domain"/>
    <property type="match status" value="1"/>
</dbReference>
<gene>
    <name evidence="1" type="ORF">FYJ85_09725</name>
</gene>
<evidence type="ECO:0000313" key="1">
    <source>
        <dbReference type="EMBL" id="MST97319.1"/>
    </source>
</evidence>
<accession>A0A844G4M7</accession>
<comment type="caution">
    <text evidence="1">The sequence shown here is derived from an EMBL/GenBank/DDBJ whole genome shotgun (WGS) entry which is preliminary data.</text>
</comment>
<sequence>MMKKFGLILLLILSAAVVLPGAPRFALLGEGDGGSSLADLTLAEAGDFEFVDRENLHTLLRERKLTAAELDGRTVAALLPLLRAELFARLEGKNGEAVRLTIFESGSGLRLADRLLPPDEATPQQVLAELRRTSELLEHPEKTLLLSFAGIRDRGIPDRIRAEARFRAEEVRRQIARIAPVLLTEREYLATLAAENRLTGKFGRLAASARIVTISLDPGAQTSDYGITLTLSDADGTKLLENTAPGNAASTPELLAGKLARFLHTAPPPPESPEDRAREAERFLREADWQQYSRRAPSSEYLPLYQAAWLLEPTARHWKELTYALSAAAAENSAPPVSVLLERLELVSSALEKEYPQDESELESSGREAVSSLFTLLYLRREELSDPAHNRVAELASLYRSYREKCVRNYRKWYDEKKSPTSFDFSSCLSRYCDLLKPWLWFNDAEFATGGESWFAELPVLAEQYCGPEDEIDPFGWLLPDEWFAVLPDSVAANHAERLAAACRRIPGNGIRNVADELADYADLRRNLMDDAGFAAAFRRVCEHGAGKTDFYAETQFNSVMSVPHLTEERRQRCRKIRSEVRSAFLRERAAPLSPRNQLLHSAETLRTAAGKRFGAVPPGFPAGNRNLPELATTDFCEKLNPDFTFRELSGSHFPFCAFVQSSDGTIYTAMWQGSTITFHTLNPETGTMRRIAYLTGQPFGNLDNSKRLLARLHAENGFLSFGNANTIHLIPLDGSKTRIIRDWPEEVFAAFVRDGRVWAVGPAMLISSTPDGSNRIIHLSRLREDEPAFTAFRHGSRSFTPRNLFPAEDGKILIQTESAVMLYEPGGKQLEIVGGFLPYGIVSRRAGNFILFGENNEYMTPTGYRAARDMQNRSFRHLAMPEKLQKELEKAAVRDLSALPSAASLKTEVTLPPGTTLRGPSALSGERLWCAGNDSGPGSVVRLNRPESSPGWLLPGIFAIYPHPDNRSVLLFTDTRIYKATPKDE</sequence>
<organism evidence="1 2">
    <name type="scientific">Victivallis lenta</name>
    <dbReference type="NCBI Taxonomy" id="2606640"/>
    <lineage>
        <taxon>Bacteria</taxon>
        <taxon>Pseudomonadati</taxon>
        <taxon>Lentisphaerota</taxon>
        <taxon>Lentisphaeria</taxon>
        <taxon>Victivallales</taxon>
        <taxon>Victivallaceae</taxon>
        <taxon>Victivallis</taxon>
    </lineage>
</organism>
<proteinExistence type="predicted"/>
<name>A0A844G4M7_9BACT</name>
<evidence type="ECO:0000313" key="2">
    <source>
        <dbReference type="Proteomes" id="UP000435649"/>
    </source>
</evidence>
<reference evidence="1 2" key="1">
    <citation type="submission" date="2019-08" db="EMBL/GenBank/DDBJ databases">
        <title>In-depth cultivation of the pig gut microbiome towards novel bacterial diversity and tailored functional studies.</title>
        <authorList>
            <person name="Wylensek D."/>
            <person name="Hitch T.C.A."/>
            <person name="Clavel T."/>
        </authorList>
    </citation>
    <scope>NUCLEOTIDE SEQUENCE [LARGE SCALE GENOMIC DNA]</scope>
    <source>
        <strain evidence="1 2">BBE-744-WT-12</strain>
    </source>
</reference>
<dbReference type="RefSeq" id="WP_154418197.1">
    <property type="nucleotide sequence ID" value="NZ_VUNS01000009.1"/>
</dbReference>